<proteinExistence type="predicted"/>
<name>A0AAE1A8R3_9GAST</name>
<organism evidence="1 2">
    <name type="scientific">Elysia crispata</name>
    <name type="common">lettuce slug</name>
    <dbReference type="NCBI Taxonomy" id="231223"/>
    <lineage>
        <taxon>Eukaryota</taxon>
        <taxon>Metazoa</taxon>
        <taxon>Spiralia</taxon>
        <taxon>Lophotrochozoa</taxon>
        <taxon>Mollusca</taxon>
        <taxon>Gastropoda</taxon>
        <taxon>Heterobranchia</taxon>
        <taxon>Euthyneura</taxon>
        <taxon>Panpulmonata</taxon>
        <taxon>Sacoglossa</taxon>
        <taxon>Placobranchoidea</taxon>
        <taxon>Plakobranchidae</taxon>
        <taxon>Elysia</taxon>
    </lineage>
</organism>
<protein>
    <submittedName>
        <fullName evidence="1">Uncharacterized protein</fullName>
    </submittedName>
</protein>
<dbReference type="AlphaFoldDB" id="A0AAE1A8R3"/>
<evidence type="ECO:0000313" key="2">
    <source>
        <dbReference type="Proteomes" id="UP001283361"/>
    </source>
</evidence>
<evidence type="ECO:0000313" key="1">
    <source>
        <dbReference type="EMBL" id="KAK3783097.1"/>
    </source>
</evidence>
<sequence>MLMESAPVDVTLASRENTAIKHVPRASMVTYVKRHAVVIVLETKTRVIMSVVLVTRAVTQAIKGLCVHRLSQQASSTCTLLS</sequence>
<dbReference type="EMBL" id="JAWDGP010002454">
    <property type="protein sequence ID" value="KAK3783097.1"/>
    <property type="molecule type" value="Genomic_DNA"/>
</dbReference>
<dbReference type="Proteomes" id="UP001283361">
    <property type="component" value="Unassembled WGS sequence"/>
</dbReference>
<accession>A0AAE1A8R3</accession>
<keyword evidence="2" id="KW-1185">Reference proteome</keyword>
<gene>
    <name evidence="1" type="ORF">RRG08_029907</name>
</gene>
<comment type="caution">
    <text evidence="1">The sequence shown here is derived from an EMBL/GenBank/DDBJ whole genome shotgun (WGS) entry which is preliminary data.</text>
</comment>
<reference evidence="1" key="1">
    <citation type="journal article" date="2023" name="G3 (Bethesda)">
        <title>A reference genome for the long-term kleptoplast-retaining sea slug Elysia crispata morphotype clarki.</title>
        <authorList>
            <person name="Eastman K.E."/>
            <person name="Pendleton A.L."/>
            <person name="Shaikh M.A."/>
            <person name="Suttiyut T."/>
            <person name="Ogas R."/>
            <person name="Tomko P."/>
            <person name="Gavelis G."/>
            <person name="Widhalm J.R."/>
            <person name="Wisecaver J.H."/>
        </authorList>
    </citation>
    <scope>NUCLEOTIDE SEQUENCE</scope>
    <source>
        <strain evidence="1">ECLA1</strain>
    </source>
</reference>